<protein>
    <recommendedName>
        <fullName evidence="3">Methionine synthase</fullName>
    </recommendedName>
</protein>
<reference evidence="1 2" key="1">
    <citation type="submission" date="2018-09" db="EMBL/GenBank/DDBJ databases">
        <title>Nesterenkonia natronophila sp. nov., an alkaliphilic actinobacteriume isolated from a soda lake, and emended description of the genus Nesterenkonia.</title>
        <authorList>
            <person name="Menes R.J."/>
            <person name="Iriarte A."/>
        </authorList>
    </citation>
    <scope>NUCLEOTIDE SEQUENCE [LARGE SCALE GENOMIC DNA]</scope>
    <source>
        <strain evidence="1 2">M8</strain>
    </source>
</reference>
<evidence type="ECO:0008006" key="3">
    <source>
        <dbReference type="Google" id="ProtNLM"/>
    </source>
</evidence>
<accession>A0A3A4F9D4</accession>
<evidence type="ECO:0000313" key="2">
    <source>
        <dbReference type="Proteomes" id="UP000266615"/>
    </source>
</evidence>
<evidence type="ECO:0000313" key="1">
    <source>
        <dbReference type="EMBL" id="RJN31807.1"/>
    </source>
</evidence>
<keyword evidence="2" id="KW-1185">Reference proteome</keyword>
<dbReference type="OrthoDB" id="5242426at2"/>
<comment type="caution">
    <text evidence="1">The sequence shown here is derived from an EMBL/GenBank/DDBJ whole genome shotgun (WGS) entry which is preliminary data.</text>
</comment>
<gene>
    <name evidence="1" type="ORF">D3250_06705</name>
</gene>
<sequence>MTIRAAAPGTMPGHDFRRAAEQLEPELSAAHFASLPDLPARGHHGTQLGRGIAQLAELNAELTSFGWRLVQRPGADYHRCSGMLSSDVDTLADVRGAEAELGKELSPLHLEVLGPVSLAARLHLPNGEKVLIDHGARRDLTHALAMGLAEHVKHVRRSVRPESLCVLLQEPDHRAVRTGSVPTVSGYQSIRALGRDDARSMISTVVDALRNAGADQVIFDCGQIVEGEHIEDFFSRSSTAADGFVMPVPRASASDWERTAELVEAGAQVWAGLLRPGPHGGPQALPEVSALMKRLTGPWQRLGMPPSSLSSITVTGYGAADRHTFSEVAEADFLRTWSRLRETAEALTDQMQHWGESIR</sequence>
<dbReference type="AlphaFoldDB" id="A0A3A4F9D4"/>
<dbReference type="Proteomes" id="UP000266615">
    <property type="component" value="Unassembled WGS sequence"/>
</dbReference>
<dbReference type="EMBL" id="QYZP01000002">
    <property type="protein sequence ID" value="RJN31807.1"/>
    <property type="molecule type" value="Genomic_DNA"/>
</dbReference>
<proteinExistence type="predicted"/>
<dbReference type="InterPro" id="IPR038071">
    <property type="entry name" value="UROD/MetE-like_sf"/>
</dbReference>
<name>A0A3A4F9D4_9MICC</name>
<dbReference type="RefSeq" id="WP_119902593.1">
    <property type="nucleotide sequence ID" value="NZ_QYZP01000002.1"/>
</dbReference>
<dbReference type="SUPFAM" id="SSF51726">
    <property type="entry name" value="UROD/MetE-like"/>
    <property type="match status" value="1"/>
</dbReference>
<organism evidence="1 2">
    <name type="scientific">Nesterenkonia natronophila</name>
    <dbReference type="NCBI Taxonomy" id="2174932"/>
    <lineage>
        <taxon>Bacteria</taxon>
        <taxon>Bacillati</taxon>
        <taxon>Actinomycetota</taxon>
        <taxon>Actinomycetes</taxon>
        <taxon>Micrococcales</taxon>
        <taxon>Micrococcaceae</taxon>
        <taxon>Nesterenkonia</taxon>
    </lineage>
</organism>